<dbReference type="Proteomes" id="UP000313359">
    <property type="component" value="Unassembled WGS sequence"/>
</dbReference>
<feature type="region of interest" description="Disordered" evidence="1">
    <location>
        <begin position="1"/>
        <end position="52"/>
    </location>
</feature>
<evidence type="ECO:0000313" key="2">
    <source>
        <dbReference type="EMBL" id="RPD63275.1"/>
    </source>
</evidence>
<evidence type="ECO:0000256" key="1">
    <source>
        <dbReference type="SAM" id="MobiDB-lite"/>
    </source>
</evidence>
<name>A0A5C2SHG7_9APHY</name>
<feature type="compositionally biased region" description="Basic and acidic residues" evidence="1">
    <location>
        <begin position="191"/>
        <end position="217"/>
    </location>
</feature>
<feature type="region of interest" description="Disordered" evidence="1">
    <location>
        <begin position="155"/>
        <end position="217"/>
    </location>
</feature>
<dbReference type="AlphaFoldDB" id="A0A5C2SHG7"/>
<sequence length="230" mass="24812">MQANDKTDVQKQAESGQKSEQGMMRRGVGLGTGKASHGHGGVEPLGGRAHSRRDYPAVAPSVVMMKGNSIATYTVHEPAMAFLGDLHEREGSASRARLAPALTPASLVCWAETRGGAVRKQDEGLGWGLAKPAADVAESSRSPILQAAEACGRLRRRKPNPLMRQLEPVVRSQRPPSTKQPDDLGVDALGQEERGTADPERVPKSRPKPELRELTIDELQRCQPQRCGFG</sequence>
<feature type="compositionally biased region" description="Basic and acidic residues" evidence="1">
    <location>
        <begin position="1"/>
        <end position="11"/>
    </location>
</feature>
<keyword evidence="3" id="KW-1185">Reference proteome</keyword>
<dbReference type="EMBL" id="ML122256">
    <property type="protein sequence ID" value="RPD63275.1"/>
    <property type="molecule type" value="Genomic_DNA"/>
</dbReference>
<evidence type="ECO:0000313" key="3">
    <source>
        <dbReference type="Proteomes" id="UP000313359"/>
    </source>
</evidence>
<feature type="compositionally biased region" description="Gly residues" evidence="1">
    <location>
        <begin position="28"/>
        <end position="44"/>
    </location>
</feature>
<protein>
    <submittedName>
        <fullName evidence="2">Uncharacterized protein</fullName>
    </submittedName>
</protein>
<gene>
    <name evidence="2" type="ORF">L227DRAFT_598988</name>
</gene>
<reference evidence="2" key="1">
    <citation type="journal article" date="2018" name="Genome Biol. Evol.">
        <title>Genomics and development of Lentinus tigrinus, a white-rot wood-decaying mushroom with dimorphic fruiting bodies.</title>
        <authorList>
            <person name="Wu B."/>
            <person name="Xu Z."/>
            <person name="Knudson A."/>
            <person name="Carlson A."/>
            <person name="Chen N."/>
            <person name="Kovaka S."/>
            <person name="LaButti K."/>
            <person name="Lipzen A."/>
            <person name="Pennachio C."/>
            <person name="Riley R."/>
            <person name="Schakwitz W."/>
            <person name="Umezawa K."/>
            <person name="Ohm R.A."/>
            <person name="Grigoriev I.V."/>
            <person name="Nagy L.G."/>
            <person name="Gibbons J."/>
            <person name="Hibbett D."/>
        </authorList>
    </citation>
    <scope>NUCLEOTIDE SEQUENCE [LARGE SCALE GENOMIC DNA]</scope>
    <source>
        <strain evidence="2">ALCF2SS1-6</strain>
    </source>
</reference>
<proteinExistence type="predicted"/>
<organism evidence="2 3">
    <name type="scientific">Lentinus tigrinus ALCF2SS1-6</name>
    <dbReference type="NCBI Taxonomy" id="1328759"/>
    <lineage>
        <taxon>Eukaryota</taxon>
        <taxon>Fungi</taxon>
        <taxon>Dikarya</taxon>
        <taxon>Basidiomycota</taxon>
        <taxon>Agaricomycotina</taxon>
        <taxon>Agaricomycetes</taxon>
        <taxon>Polyporales</taxon>
        <taxon>Polyporaceae</taxon>
        <taxon>Lentinus</taxon>
    </lineage>
</organism>
<accession>A0A5C2SHG7</accession>